<comment type="cofactor">
    <cofactor evidence="2 11">
        <name>Mg(2+)</name>
        <dbReference type="ChEBI" id="CHEBI:18420"/>
    </cofactor>
</comment>
<evidence type="ECO:0000256" key="11">
    <source>
        <dbReference type="HAMAP-Rule" id="MF_00228"/>
    </source>
</evidence>
<feature type="binding site" evidence="11">
    <location>
        <position position="41"/>
    </location>
    <ligand>
        <name>substrate</name>
    </ligand>
</feature>
<dbReference type="AlphaFoldDB" id="A0A1V4AZ75"/>
<dbReference type="GO" id="GO:0005524">
    <property type="term" value="F:ATP binding"/>
    <property type="evidence" value="ECO:0007669"/>
    <property type="project" value="UniProtKB-UniRule"/>
</dbReference>
<keyword evidence="7 11" id="KW-0418">Kinase</keyword>
<comment type="function">
    <text evidence="11">Catalyzes the phosphorylation of the hydroxyl group of 4-methyl-5-beta-hydroxyethylthiazole (THZ).</text>
</comment>
<keyword evidence="8 11" id="KW-0067">ATP-binding</keyword>
<evidence type="ECO:0000256" key="9">
    <source>
        <dbReference type="ARBA" id="ARBA00022842"/>
    </source>
</evidence>
<evidence type="ECO:0000256" key="3">
    <source>
        <dbReference type="ARBA" id="ARBA00004868"/>
    </source>
</evidence>
<evidence type="ECO:0000256" key="5">
    <source>
        <dbReference type="ARBA" id="ARBA00022723"/>
    </source>
</evidence>
<dbReference type="HAMAP" id="MF_00228">
    <property type="entry name" value="Thz_kinase"/>
    <property type="match status" value="1"/>
</dbReference>
<feature type="binding site" evidence="11">
    <location>
        <position position="163"/>
    </location>
    <ligand>
        <name>ATP</name>
        <dbReference type="ChEBI" id="CHEBI:30616"/>
    </ligand>
</feature>
<evidence type="ECO:0000313" key="13">
    <source>
        <dbReference type="Proteomes" id="UP000254329"/>
    </source>
</evidence>
<keyword evidence="6 11" id="KW-0547">Nucleotide-binding</keyword>
<protein>
    <recommendedName>
        <fullName evidence="11">Hydroxyethylthiazole kinase</fullName>
        <ecNumber evidence="11">2.7.1.50</ecNumber>
    </recommendedName>
    <alternativeName>
        <fullName evidence="11">4-methyl-5-beta-hydroxyethylthiazole kinase</fullName>
        <shortName evidence="11">TH kinase</shortName>
        <shortName evidence="11">Thz kinase</shortName>
    </alternativeName>
</protein>
<dbReference type="InterPro" id="IPR000417">
    <property type="entry name" value="Hyethyz_kinase"/>
</dbReference>
<evidence type="ECO:0000256" key="4">
    <source>
        <dbReference type="ARBA" id="ARBA00022679"/>
    </source>
</evidence>
<dbReference type="UniPathway" id="UPA00060">
    <property type="reaction ID" value="UER00139"/>
</dbReference>
<comment type="pathway">
    <text evidence="3 11">Cofactor biosynthesis; thiamine diphosphate biosynthesis; 4-methyl-5-(2-phosphoethyl)-thiazole from 5-(2-hydroxyethyl)-4-methylthiazole: step 1/1.</text>
</comment>
<dbReference type="SUPFAM" id="SSF53613">
    <property type="entry name" value="Ribokinase-like"/>
    <property type="match status" value="1"/>
</dbReference>
<keyword evidence="13" id="KW-1185">Reference proteome</keyword>
<dbReference type="GO" id="GO:0004417">
    <property type="term" value="F:hydroxyethylthiazole kinase activity"/>
    <property type="evidence" value="ECO:0007669"/>
    <property type="project" value="UniProtKB-UniRule"/>
</dbReference>
<keyword evidence="9 11" id="KW-0460">Magnesium</keyword>
<dbReference type="Pfam" id="PF02110">
    <property type="entry name" value="HK"/>
    <property type="match status" value="1"/>
</dbReference>
<dbReference type="EC" id="2.7.1.50" evidence="11"/>
<organism evidence="12 13">
    <name type="scientific">Canicola haemoglobinophilus</name>
    <dbReference type="NCBI Taxonomy" id="733"/>
    <lineage>
        <taxon>Bacteria</taxon>
        <taxon>Pseudomonadati</taxon>
        <taxon>Pseudomonadota</taxon>
        <taxon>Gammaproteobacteria</taxon>
        <taxon>Pasteurellales</taxon>
        <taxon>Pasteurellaceae</taxon>
        <taxon>Canicola</taxon>
    </lineage>
</organism>
<feature type="binding site" evidence="11">
    <location>
        <position position="190"/>
    </location>
    <ligand>
        <name>substrate</name>
    </ligand>
</feature>
<gene>
    <name evidence="11 12" type="primary">thiM</name>
    <name evidence="12" type="ORF">NCTC1659_00456</name>
</gene>
<dbReference type="Proteomes" id="UP000254329">
    <property type="component" value="Unassembled WGS sequence"/>
</dbReference>
<dbReference type="GO" id="GO:0009228">
    <property type="term" value="P:thiamine biosynthetic process"/>
    <property type="evidence" value="ECO:0007669"/>
    <property type="project" value="UniProtKB-KW"/>
</dbReference>
<dbReference type="NCBIfam" id="TIGR00694">
    <property type="entry name" value="thiM"/>
    <property type="match status" value="1"/>
</dbReference>
<comment type="catalytic activity">
    <reaction evidence="1 11">
        <text>5-(2-hydroxyethyl)-4-methylthiazole + ATP = 4-methyl-5-(2-phosphooxyethyl)-thiazole + ADP + H(+)</text>
        <dbReference type="Rhea" id="RHEA:24212"/>
        <dbReference type="ChEBI" id="CHEBI:15378"/>
        <dbReference type="ChEBI" id="CHEBI:17957"/>
        <dbReference type="ChEBI" id="CHEBI:30616"/>
        <dbReference type="ChEBI" id="CHEBI:58296"/>
        <dbReference type="ChEBI" id="CHEBI:456216"/>
        <dbReference type="EC" id="2.7.1.50"/>
    </reaction>
</comment>
<dbReference type="Gene3D" id="3.40.1190.20">
    <property type="match status" value="1"/>
</dbReference>
<evidence type="ECO:0000313" key="12">
    <source>
        <dbReference type="EMBL" id="STO59209.1"/>
    </source>
</evidence>
<dbReference type="NCBIfam" id="NF006830">
    <property type="entry name" value="PRK09355.1"/>
    <property type="match status" value="1"/>
</dbReference>
<dbReference type="PIRSF" id="PIRSF000513">
    <property type="entry name" value="Thz_kinase"/>
    <property type="match status" value="1"/>
</dbReference>
<sequence length="266" mass="27969">MNSQFLAKLRQRNPLIHNITNIVAANFSANGLLAIGASPMMSACIEEMEEMPKLSQALVINIGTLIGKDVEAMVLAGKTANQVGIPVVLDPVGVAATTFRQKTTALLLEQVQFSAIRGNAGELAYIAGVQWSAKGVDAGKGNADLAEIAHLVARKYQCIAVISGETDYISDGTRLAKLNNGTPMFPKITASGCLLSAVCGAFLAVAEPKEHFDALVEGCSAYAIAGELAAQSLSPTQLGQFTVGLLDQLASLTAEQINQYARISYE</sequence>
<keyword evidence="5 11" id="KW-0479">Metal-binding</keyword>
<reference evidence="12 13" key="1">
    <citation type="submission" date="2018-06" db="EMBL/GenBank/DDBJ databases">
        <authorList>
            <consortium name="Pathogen Informatics"/>
            <person name="Doyle S."/>
        </authorList>
    </citation>
    <scope>NUCLEOTIDE SEQUENCE [LARGE SCALE GENOMIC DNA]</scope>
    <source>
        <strain evidence="12 13">NCTC1659</strain>
    </source>
</reference>
<evidence type="ECO:0000256" key="1">
    <source>
        <dbReference type="ARBA" id="ARBA00001771"/>
    </source>
</evidence>
<dbReference type="GO" id="GO:0009229">
    <property type="term" value="P:thiamine diphosphate biosynthetic process"/>
    <property type="evidence" value="ECO:0007669"/>
    <property type="project" value="UniProtKB-UniRule"/>
</dbReference>
<dbReference type="GO" id="GO:0000287">
    <property type="term" value="F:magnesium ion binding"/>
    <property type="evidence" value="ECO:0007669"/>
    <property type="project" value="UniProtKB-UniRule"/>
</dbReference>
<dbReference type="RefSeq" id="WP_078219127.1">
    <property type="nucleotide sequence ID" value="NZ_MUXZ01000032.1"/>
</dbReference>
<dbReference type="InterPro" id="IPR029056">
    <property type="entry name" value="Ribokinase-like"/>
</dbReference>
<dbReference type="PRINTS" id="PR01099">
    <property type="entry name" value="HYETHTZKNASE"/>
</dbReference>
<dbReference type="STRING" id="733.B0186_09445"/>
<keyword evidence="10 11" id="KW-0784">Thiamine biosynthesis</keyword>
<dbReference type="CDD" id="cd01170">
    <property type="entry name" value="THZ_kinase"/>
    <property type="match status" value="1"/>
</dbReference>
<name>A0A1V4AZ75_9PAST</name>
<accession>A0A1V4AZ75</accession>
<comment type="similarity">
    <text evidence="11">Belongs to the Thz kinase family.</text>
</comment>
<proteinExistence type="inferred from homology"/>
<evidence type="ECO:0000256" key="7">
    <source>
        <dbReference type="ARBA" id="ARBA00022777"/>
    </source>
</evidence>
<evidence type="ECO:0000256" key="2">
    <source>
        <dbReference type="ARBA" id="ARBA00001946"/>
    </source>
</evidence>
<evidence type="ECO:0000256" key="10">
    <source>
        <dbReference type="ARBA" id="ARBA00022977"/>
    </source>
</evidence>
<dbReference type="EMBL" id="UGHF01000001">
    <property type="protein sequence ID" value="STO59209.1"/>
    <property type="molecule type" value="Genomic_DNA"/>
</dbReference>
<evidence type="ECO:0000256" key="8">
    <source>
        <dbReference type="ARBA" id="ARBA00022840"/>
    </source>
</evidence>
<keyword evidence="4 11" id="KW-0808">Transferase</keyword>
<feature type="binding site" evidence="11">
    <location>
        <position position="117"/>
    </location>
    <ligand>
        <name>ATP</name>
        <dbReference type="ChEBI" id="CHEBI:30616"/>
    </ligand>
</feature>
<evidence type="ECO:0000256" key="6">
    <source>
        <dbReference type="ARBA" id="ARBA00022741"/>
    </source>
</evidence>